<organism evidence="3 4">
    <name type="scientific">Methylobacterium symbioticum</name>
    <dbReference type="NCBI Taxonomy" id="2584084"/>
    <lineage>
        <taxon>Bacteria</taxon>
        <taxon>Pseudomonadati</taxon>
        <taxon>Pseudomonadota</taxon>
        <taxon>Alphaproteobacteria</taxon>
        <taxon>Hyphomicrobiales</taxon>
        <taxon>Methylobacteriaceae</taxon>
        <taxon>Methylobacterium</taxon>
    </lineage>
</organism>
<name>A0A509EAB3_9HYPH</name>
<keyword evidence="3" id="KW-0456">Lyase</keyword>
<keyword evidence="1" id="KW-0732">Signal</keyword>
<evidence type="ECO:0000259" key="2">
    <source>
        <dbReference type="Pfam" id="PF07883"/>
    </source>
</evidence>
<protein>
    <submittedName>
        <fullName evidence="3">Dimethlysulfonioproprionate lyase DddQ</fullName>
        <ecNumber evidence="3">4.4.1.3</ecNumber>
    </submittedName>
</protein>
<accession>A0A509EAB3</accession>
<feature type="signal peptide" evidence="1">
    <location>
        <begin position="1"/>
        <end position="20"/>
    </location>
</feature>
<feature type="chain" id="PRO_5021404268" evidence="1">
    <location>
        <begin position="21"/>
        <end position="137"/>
    </location>
</feature>
<dbReference type="PANTHER" id="PTHR38599">
    <property type="entry name" value="CUPIN DOMAIN PROTEIN (AFU_ORTHOLOGUE AFUA_3G13620)"/>
    <property type="match status" value="1"/>
</dbReference>
<dbReference type="PANTHER" id="PTHR38599:SF1">
    <property type="entry name" value="CUPIN DOMAIN PROTEIN (AFU_ORTHOLOGUE AFUA_3G13620)"/>
    <property type="match status" value="1"/>
</dbReference>
<dbReference type="InterPro" id="IPR013096">
    <property type="entry name" value="Cupin_2"/>
</dbReference>
<dbReference type="InterPro" id="IPR011051">
    <property type="entry name" value="RmlC_Cupin_sf"/>
</dbReference>
<evidence type="ECO:0000256" key="1">
    <source>
        <dbReference type="SAM" id="SignalP"/>
    </source>
</evidence>
<dbReference type="EC" id="4.4.1.3" evidence="3"/>
<proteinExistence type="predicted"/>
<dbReference type="AlphaFoldDB" id="A0A509EAB3"/>
<feature type="domain" description="Cupin type-2" evidence="2">
    <location>
        <begin position="55"/>
        <end position="119"/>
    </location>
</feature>
<keyword evidence="4" id="KW-1185">Reference proteome</keyword>
<dbReference type="SUPFAM" id="SSF51182">
    <property type="entry name" value="RmlC-like cupins"/>
    <property type="match status" value="1"/>
</dbReference>
<gene>
    <name evidence="3" type="primary">dddQ</name>
    <name evidence="3" type="ORF">MET9862_01642</name>
</gene>
<dbReference type="OrthoDB" id="9793521at2"/>
<dbReference type="Gene3D" id="2.60.120.10">
    <property type="entry name" value="Jelly Rolls"/>
    <property type="match status" value="1"/>
</dbReference>
<dbReference type="Proteomes" id="UP000410984">
    <property type="component" value="Unassembled WGS sequence"/>
</dbReference>
<dbReference type="EMBL" id="CABFPH010000016">
    <property type="protein sequence ID" value="VUD71068.1"/>
    <property type="molecule type" value="Genomic_DNA"/>
</dbReference>
<dbReference type="GO" id="GO:0047869">
    <property type="term" value="F:dimethylpropiothetin dethiomethylase activity"/>
    <property type="evidence" value="ECO:0007669"/>
    <property type="project" value="UniProtKB-EC"/>
</dbReference>
<reference evidence="3 4" key="1">
    <citation type="submission" date="2019-06" db="EMBL/GenBank/DDBJ databases">
        <authorList>
            <person name="Rodrigo-Torres L."/>
            <person name="Arahal R. D."/>
            <person name="Lucena T."/>
        </authorList>
    </citation>
    <scope>NUCLEOTIDE SEQUENCE [LARGE SCALE GENOMIC DNA]</scope>
    <source>
        <strain evidence="3 4">SB0023/3</strain>
    </source>
</reference>
<sequence>MLTRRWFGACFICAGVGGFAATEAAAQGAPAGQIKRKLLKRTETGTGNLVTLLMEVEVPAGVEVPRHTHPGIESAFVLEGEAELYMQGQEAVPVRPGEGFQIPPEVPHGVRKVEKPLRLAITYVVDKDKPLVTLAPA</sequence>
<dbReference type="RefSeq" id="WP_142582537.1">
    <property type="nucleotide sequence ID" value="NZ_CABFPH010000016.1"/>
</dbReference>
<dbReference type="InterPro" id="IPR014710">
    <property type="entry name" value="RmlC-like_jellyroll"/>
</dbReference>
<dbReference type="Pfam" id="PF07883">
    <property type="entry name" value="Cupin_2"/>
    <property type="match status" value="1"/>
</dbReference>
<evidence type="ECO:0000313" key="4">
    <source>
        <dbReference type="Proteomes" id="UP000410984"/>
    </source>
</evidence>
<evidence type="ECO:0000313" key="3">
    <source>
        <dbReference type="EMBL" id="VUD71068.1"/>
    </source>
</evidence>